<gene>
    <name evidence="4" type="ORF">ABC977_03090</name>
</gene>
<dbReference type="InterPro" id="IPR011249">
    <property type="entry name" value="Metalloenz_LuxS/M16"/>
</dbReference>
<evidence type="ECO:0000313" key="5">
    <source>
        <dbReference type="Proteomes" id="UP001564408"/>
    </source>
</evidence>
<dbReference type="Pfam" id="PF05193">
    <property type="entry name" value="Peptidase_M16_C"/>
    <property type="match status" value="1"/>
</dbReference>
<dbReference type="RefSeq" id="WP_369665776.1">
    <property type="nucleotide sequence ID" value="NZ_JBDKXB010000003.1"/>
</dbReference>
<protein>
    <submittedName>
        <fullName evidence="4">Pitrilysin family protein</fullName>
    </submittedName>
</protein>
<accession>A0ABV4BBM3</accession>
<evidence type="ECO:0000259" key="2">
    <source>
        <dbReference type="Pfam" id="PF00675"/>
    </source>
</evidence>
<evidence type="ECO:0000259" key="3">
    <source>
        <dbReference type="Pfam" id="PF05193"/>
    </source>
</evidence>
<comment type="caution">
    <text evidence="4">The sequence shown here is derived from an EMBL/GenBank/DDBJ whole genome shotgun (WGS) entry which is preliminary data.</text>
</comment>
<feature type="domain" description="Peptidase M16 N-terminal" evidence="2">
    <location>
        <begin position="37"/>
        <end position="179"/>
    </location>
</feature>
<feature type="chain" id="PRO_5047026571" evidence="1">
    <location>
        <begin position="24"/>
        <end position="448"/>
    </location>
</feature>
<dbReference type="PANTHER" id="PTHR11851">
    <property type="entry name" value="METALLOPROTEASE"/>
    <property type="match status" value="1"/>
</dbReference>
<dbReference type="PANTHER" id="PTHR11851:SF224">
    <property type="entry name" value="PROCESSING PROTEASE"/>
    <property type="match status" value="1"/>
</dbReference>
<name>A0ABV4BBM3_9GAMM</name>
<evidence type="ECO:0000313" key="4">
    <source>
        <dbReference type="EMBL" id="MEY6431389.1"/>
    </source>
</evidence>
<dbReference type="EMBL" id="JBDKXB010000003">
    <property type="protein sequence ID" value="MEY6431389.1"/>
    <property type="molecule type" value="Genomic_DNA"/>
</dbReference>
<feature type="signal peptide" evidence="1">
    <location>
        <begin position="1"/>
        <end position="23"/>
    </location>
</feature>
<dbReference type="Gene3D" id="3.30.830.10">
    <property type="entry name" value="Metalloenzyme, LuxS/M16 peptidase-like"/>
    <property type="match status" value="2"/>
</dbReference>
<dbReference type="SUPFAM" id="SSF63411">
    <property type="entry name" value="LuxS/MPP-like metallohydrolase"/>
    <property type="match status" value="2"/>
</dbReference>
<dbReference type="Proteomes" id="UP001564408">
    <property type="component" value="Unassembled WGS sequence"/>
</dbReference>
<dbReference type="InterPro" id="IPR050361">
    <property type="entry name" value="MPP/UQCRC_Complex"/>
</dbReference>
<proteinExistence type="predicted"/>
<dbReference type="InterPro" id="IPR011765">
    <property type="entry name" value="Pept_M16_N"/>
</dbReference>
<sequence>MINNYPYLTLLLVLLWPWSALQAAPAIQDWQMANGARVLFVEAPDLPMVDVRVVFDAGSARDGDQLGLASITARLLTDGAGDWDADTLAERLEAVGASISASVDRDMASVAGRSLTDPSAYQIWKETMAAVLSQPTFAEADLARLRENRLVGLRRDQQRPGTIAQRALYRQIFGDHPYAEDPVGTIESVAALTREDLVAFHERYYVAANAVVAIVGALDREQADALAERLTSGLPSGTRPPPLPPVPALQEGRFEALDFPSSQTHVMIGQPGMRRGDPDYYPLHVGNHILGGGGLVSLLAEEIREKRGLAYSIYSAFVPLAEIGPFVMGLQTRADQADQARRLVLGTVERFLAEGPSEQELEAAIKNITGGFPLRTASNRQIVEYLAVIGFYRLPLDHLDRFAERVASVTGAQIQDAFARRIDPDRLAIIKVGPVPSAPSEPLAWADD</sequence>
<organism evidence="4 5">
    <name type="scientific">Thioalkalicoccus limnaeus</name>
    <dbReference type="NCBI Taxonomy" id="120681"/>
    <lineage>
        <taxon>Bacteria</taxon>
        <taxon>Pseudomonadati</taxon>
        <taxon>Pseudomonadota</taxon>
        <taxon>Gammaproteobacteria</taxon>
        <taxon>Chromatiales</taxon>
        <taxon>Chromatiaceae</taxon>
        <taxon>Thioalkalicoccus</taxon>
    </lineage>
</organism>
<feature type="domain" description="Peptidase M16 C-terminal" evidence="3">
    <location>
        <begin position="192"/>
        <end position="367"/>
    </location>
</feature>
<keyword evidence="1" id="KW-0732">Signal</keyword>
<dbReference type="InterPro" id="IPR007863">
    <property type="entry name" value="Peptidase_M16_C"/>
</dbReference>
<reference evidence="4 5" key="1">
    <citation type="submission" date="2024-05" db="EMBL/GenBank/DDBJ databases">
        <title>Genome Sequence and Characterization of the New Strain Purple Sulfur Bacterium of Genus Thioalkalicoccus.</title>
        <authorList>
            <person name="Bryantseva I.A."/>
            <person name="Kyndt J.A."/>
            <person name="Imhoff J.F."/>
        </authorList>
    </citation>
    <scope>NUCLEOTIDE SEQUENCE [LARGE SCALE GENOMIC DNA]</scope>
    <source>
        <strain evidence="4 5">Um2</strain>
    </source>
</reference>
<keyword evidence="5" id="KW-1185">Reference proteome</keyword>
<evidence type="ECO:0000256" key="1">
    <source>
        <dbReference type="SAM" id="SignalP"/>
    </source>
</evidence>
<dbReference type="Pfam" id="PF00675">
    <property type="entry name" value="Peptidase_M16"/>
    <property type="match status" value="1"/>
</dbReference>